<dbReference type="Proteomes" id="UP001519325">
    <property type="component" value="Unassembled WGS sequence"/>
</dbReference>
<dbReference type="RefSeq" id="WP_209894815.1">
    <property type="nucleotide sequence ID" value="NZ_JAGGMR010000001.1"/>
</dbReference>
<dbReference type="InterPro" id="IPR029068">
    <property type="entry name" value="Glyas_Bleomycin-R_OHBP_Dase"/>
</dbReference>
<dbReference type="CDD" id="cd06587">
    <property type="entry name" value="VOC"/>
    <property type="match status" value="1"/>
</dbReference>
<evidence type="ECO:0000259" key="1">
    <source>
        <dbReference type="PROSITE" id="PS51819"/>
    </source>
</evidence>
<evidence type="ECO:0000313" key="3">
    <source>
        <dbReference type="Proteomes" id="UP001519325"/>
    </source>
</evidence>
<dbReference type="PANTHER" id="PTHR35908:SF1">
    <property type="entry name" value="CONSERVED PROTEIN"/>
    <property type="match status" value="1"/>
</dbReference>
<dbReference type="Pfam" id="PF18029">
    <property type="entry name" value="Glyoxalase_6"/>
    <property type="match status" value="1"/>
</dbReference>
<dbReference type="InterPro" id="IPR037523">
    <property type="entry name" value="VOC_core"/>
</dbReference>
<gene>
    <name evidence="2" type="ORF">BJ987_005063</name>
</gene>
<organism evidence="2 3">
    <name type="scientific">Nocardia goodfellowii</name>
    <dbReference type="NCBI Taxonomy" id="882446"/>
    <lineage>
        <taxon>Bacteria</taxon>
        <taxon>Bacillati</taxon>
        <taxon>Actinomycetota</taxon>
        <taxon>Actinomycetes</taxon>
        <taxon>Mycobacteriales</taxon>
        <taxon>Nocardiaceae</taxon>
        <taxon>Nocardia</taxon>
    </lineage>
</organism>
<keyword evidence="3" id="KW-1185">Reference proteome</keyword>
<dbReference type="InterPro" id="IPR041581">
    <property type="entry name" value="Glyoxalase_6"/>
</dbReference>
<dbReference type="PANTHER" id="PTHR35908">
    <property type="entry name" value="HYPOTHETICAL FUSION PROTEIN"/>
    <property type="match status" value="1"/>
</dbReference>
<protein>
    <recommendedName>
        <fullName evidence="1">VOC domain-containing protein</fullName>
    </recommendedName>
</protein>
<name>A0ABS4QKC9_9NOCA</name>
<dbReference type="EMBL" id="JAGGMR010000001">
    <property type="protein sequence ID" value="MBP2192162.1"/>
    <property type="molecule type" value="Genomic_DNA"/>
</dbReference>
<dbReference type="PROSITE" id="PS51819">
    <property type="entry name" value="VOC"/>
    <property type="match status" value="1"/>
</dbReference>
<dbReference type="SUPFAM" id="SSF54593">
    <property type="entry name" value="Glyoxalase/Bleomycin resistance protein/Dihydroxybiphenyl dioxygenase"/>
    <property type="match status" value="1"/>
</dbReference>
<accession>A0ABS4QKC9</accession>
<feature type="domain" description="VOC" evidence="1">
    <location>
        <begin position="5"/>
        <end position="121"/>
    </location>
</feature>
<comment type="caution">
    <text evidence="2">The sequence shown here is derived from an EMBL/GenBank/DDBJ whole genome shotgun (WGS) entry which is preliminary data.</text>
</comment>
<proteinExistence type="predicted"/>
<sequence length="139" mass="15482">MASFALLFAVTIDCPDPANLARFYLHFVGGHLHSSNPDYVVLTSGNNVRLDFQRVANRRSPPWPDRAAPRRLHLDFRVENLWEAEQFLVSNGAELASQQPGGERFRVLLDPAGHPFCIATDDAADVPTRDVEAARDDTL</sequence>
<reference evidence="2 3" key="1">
    <citation type="submission" date="2021-03" db="EMBL/GenBank/DDBJ databases">
        <title>Sequencing the genomes of 1000 actinobacteria strains.</title>
        <authorList>
            <person name="Klenk H.-P."/>
        </authorList>
    </citation>
    <scope>NUCLEOTIDE SEQUENCE [LARGE SCALE GENOMIC DNA]</scope>
    <source>
        <strain evidence="2 3">DSM 45516</strain>
    </source>
</reference>
<evidence type="ECO:0000313" key="2">
    <source>
        <dbReference type="EMBL" id="MBP2192162.1"/>
    </source>
</evidence>
<dbReference type="Gene3D" id="3.10.180.10">
    <property type="entry name" value="2,3-Dihydroxybiphenyl 1,2-Dioxygenase, domain 1"/>
    <property type="match status" value="1"/>
</dbReference>